<feature type="domain" description="Coenzyme Q-binding protein COQ10 START" evidence="4">
    <location>
        <begin position="42"/>
        <end position="169"/>
    </location>
</feature>
<dbReference type="Pfam" id="PF03364">
    <property type="entry name" value="Polyketide_cyc"/>
    <property type="match status" value="1"/>
</dbReference>
<gene>
    <name evidence="5" type="ORF">CALMAC_LOCUS11620</name>
</gene>
<dbReference type="AlphaFoldDB" id="A0A653CT85"/>
<comment type="similarity">
    <text evidence="1">Belongs to the COQ10 family.</text>
</comment>
<dbReference type="EMBL" id="CAACVG010008782">
    <property type="protein sequence ID" value="VEN51046.1"/>
    <property type="molecule type" value="Genomic_DNA"/>
</dbReference>
<accession>A0A653CT85</accession>
<protein>
    <recommendedName>
        <fullName evidence="4">Coenzyme Q-binding protein COQ10 START domain-containing protein</fullName>
    </recommendedName>
</protein>
<evidence type="ECO:0000313" key="5">
    <source>
        <dbReference type="EMBL" id="VEN51046.1"/>
    </source>
</evidence>
<dbReference type="InterPro" id="IPR044996">
    <property type="entry name" value="COQ10-like"/>
</dbReference>
<dbReference type="InterPro" id="IPR005031">
    <property type="entry name" value="COQ10_START"/>
</dbReference>
<dbReference type="GO" id="GO:0005739">
    <property type="term" value="C:mitochondrion"/>
    <property type="evidence" value="ECO:0007669"/>
    <property type="project" value="TreeGrafter"/>
</dbReference>
<reference evidence="5 6" key="1">
    <citation type="submission" date="2019-01" db="EMBL/GenBank/DDBJ databases">
        <authorList>
            <person name="Sayadi A."/>
        </authorList>
    </citation>
    <scope>NUCLEOTIDE SEQUENCE [LARGE SCALE GENOMIC DNA]</scope>
</reference>
<dbReference type="SUPFAM" id="SSF55961">
    <property type="entry name" value="Bet v1-like"/>
    <property type="match status" value="1"/>
</dbReference>
<evidence type="ECO:0000256" key="3">
    <source>
        <dbReference type="ARBA" id="ARBA00024947"/>
    </source>
</evidence>
<dbReference type="OrthoDB" id="292693at2759"/>
<dbReference type="PANTHER" id="PTHR12901">
    <property type="entry name" value="SPERM PROTEIN HOMOLOG"/>
    <property type="match status" value="1"/>
</dbReference>
<proteinExistence type="inferred from homology"/>
<dbReference type="InterPro" id="IPR023393">
    <property type="entry name" value="START-like_dom_sf"/>
</dbReference>
<sequence length="194" mass="22910">MQLCMFRITPRYITKPEGTIRHNSFFQTPQKKKEFWDRKLVGFSRDEMYQVVADVKSYKLFLPFCTKSTILKKLPQELIANLEIGFPPIVENYTSRVLLDNANKVQAICNDGRLFNYLETTWRFNPGLRSNPKSCIIDFYIRFEFKSLLYSQVASMFFDRLVQQMEHAFINEAARRYGKESLPTYKLSPTKIKS</sequence>
<evidence type="ECO:0000256" key="1">
    <source>
        <dbReference type="ARBA" id="ARBA00006885"/>
    </source>
</evidence>
<dbReference type="CDD" id="cd07813">
    <property type="entry name" value="COQ10p_like"/>
    <property type="match status" value="1"/>
</dbReference>
<dbReference type="Gene3D" id="3.30.530.20">
    <property type="match status" value="1"/>
</dbReference>
<dbReference type="GO" id="GO:0045333">
    <property type="term" value="P:cellular respiration"/>
    <property type="evidence" value="ECO:0007669"/>
    <property type="project" value="InterPro"/>
</dbReference>
<keyword evidence="6" id="KW-1185">Reference proteome</keyword>
<dbReference type="PANTHER" id="PTHR12901:SF10">
    <property type="entry name" value="COENZYME Q-BINDING PROTEIN COQ10, MITOCHONDRIAL"/>
    <property type="match status" value="1"/>
</dbReference>
<dbReference type="Proteomes" id="UP000410492">
    <property type="component" value="Unassembled WGS sequence"/>
</dbReference>
<comment type="subunit">
    <text evidence="2">Interacts with coenzyme Q.</text>
</comment>
<organism evidence="5 6">
    <name type="scientific">Callosobruchus maculatus</name>
    <name type="common">Southern cowpea weevil</name>
    <name type="synonym">Pulse bruchid</name>
    <dbReference type="NCBI Taxonomy" id="64391"/>
    <lineage>
        <taxon>Eukaryota</taxon>
        <taxon>Metazoa</taxon>
        <taxon>Ecdysozoa</taxon>
        <taxon>Arthropoda</taxon>
        <taxon>Hexapoda</taxon>
        <taxon>Insecta</taxon>
        <taxon>Pterygota</taxon>
        <taxon>Neoptera</taxon>
        <taxon>Endopterygota</taxon>
        <taxon>Coleoptera</taxon>
        <taxon>Polyphaga</taxon>
        <taxon>Cucujiformia</taxon>
        <taxon>Chrysomeloidea</taxon>
        <taxon>Chrysomelidae</taxon>
        <taxon>Bruchinae</taxon>
        <taxon>Bruchini</taxon>
        <taxon>Callosobruchus</taxon>
    </lineage>
</organism>
<evidence type="ECO:0000256" key="2">
    <source>
        <dbReference type="ARBA" id="ARBA00011814"/>
    </source>
</evidence>
<evidence type="ECO:0000259" key="4">
    <source>
        <dbReference type="Pfam" id="PF03364"/>
    </source>
</evidence>
<dbReference type="GO" id="GO:0048039">
    <property type="term" value="F:ubiquinone binding"/>
    <property type="evidence" value="ECO:0007669"/>
    <property type="project" value="InterPro"/>
</dbReference>
<comment type="function">
    <text evidence="3">Required for the function of coenzyme Q in the respiratory chain. May serve as a chaperone or may be involved in the transport of Q6 from its site of synthesis to the catalytic sites of the respiratory complexes.</text>
</comment>
<evidence type="ECO:0000313" key="6">
    <source>
        <dbReference type="Proteomes" id="UP000410492"/>
    </source>
</evidence>
<name>A0A653CT85_CALMS</name>